<evidence type="ECO:0000313" key="3">
    <source>
        <dbReference type="EMBL" id="RSB67038.1"/>
    </source>
</evidence>
<dbReference type="Proteomes" id="UP000518315">
    <property type="component" value="Unassembled WGS sequence"/>
</dbReference>
<name>A0A3R9BQD0_9HYPH</name>
<sequence>MTIASAFPLDQNEFSGKRILVTGGTKGMGEAVVARLSAAGGRVATTARSPLPEGQAPDLFVQADISTAAGVETVVQQVFEAFEGLDILINNVGGSSAPSGGFAALADEHWQADIAANLLAPVRLDRAFLPGMIERGHGVIIHISSIQRRLPLHEATLAYAAAKAGLSNYSKGLSKEVGPKGVRVNSIAPGFIETTAATALIRRIADEAGTDEEGGRQMLMASLGGIPLGQPGRPDDVAELVAFLASPRAAFIHGAEYTIDGGTVPTV</sequence>
<keyword evidence="5" id="KW-1185">Reference proteome</keyword>
<dbReference type="NCBIfam" id="NF005095">
    <property type="entry name" value="PRK06523.1"/>
    <property type="match status" value="1"/>
</dbReference>
<dbReference type="Proteomes" id="UP000277279">
    <property type="component" value="Unassembled WGS sequence"/>
</dbReference>
<evidence type="ECO:0000313" key="4">
    <source>
        <dbReference type="Proteomes" id="UP000277279"/>
    </source>
</evidence>
<dbReference type="InterPro" id="IPR020904">
    <property type="entry name" value="Sc_DH/Rdtase_CS"/>
</dbReference>
<comment type="caution">
    <text evidence="3">The sequence shown here is derived from an EMBL/GenBank/DDBJ whole genome shotgun (WGS) entry which is preliminary data.</text>
</comment>
<dbReference type="Gene3D" id="3.40.50.720">
    <property type="entry name" value="NAD(P)-binding Rossmann-like Domain"/>
    <property type="match status" value="1"/>
</dbReference>
<accession>A0A3R9BQD0</accession>
<dbReference type="PRINTS" id="PR00080">
    <property type="entry name" value="SDRFAMILY"/>
</dbReference>
<dbReference type="EMBL" id="JACHXH010000015">
    <property type="protein sequence ID" value="MBB3136468.1"/>
    <property type="molecule type" value="Genomic_DNA"/>
</dbReference>
<dbReference type="PRINTS" id="PR00081">
    <property type="entry name" value="GDHRDH"/>
</dbReference>
<reference evidence="3 4" key="1">
    <citation type="submission" date="2018-11" db="EMBL/GenBank/DDBJ databases">
        <authorList>
            <person name="Huo Y."/>
        </authorList>
    </citation>
    <scope>NUCLEOTIDE SEQUENCE [LARGE SCALE GENOMIC DNA]</scope>
    <source>
        <strain evidence="3 4">DSM 30132</strain>
    </source>
</reference>
<dbReference type="Pfam" id="PF13561">
    <property type="entry name" value="adh_short_C2"/>
    <property type="match status" value="1"/>
</dbReference>
<dbReference type="EMBL" id="RJJT01000015">
    <property type="protein sequence ID" value="RSB67038.1"/>
    <property type="molecule type" value="Genomic_DNA"/>
</dbReference>
<dbReference type="InterPro" id="IPR036291">
    <property type="entry name" value="NAD(P)-bd_dom_sf"/>
</dbReference>
<dbReference type="SUPFAM" id="SSF51735">
    <property type="entry name" value="NAD(P)-binding Rossmann-fold domains"/>
    <property type="match status" value="1"/>
</dbReference>
<evidence type="ECO:0000256" key="1">
    <source>
        <dbReference type="ARBA" id="ARBA00006484"/>
    </source>
</evidence>
<dbReference type="InterPro" id="IPR050259">
    <property type="entry name" value="SDR"/>
</dbReference>
<dbReference type="PANTHER" id="PTHR42879:SF6">
    <property type="entry name" value="NADPH-DEPENDENT REDUCTASE BACG"/>
    <property type="match status" value="1"/>
</dbReference>
<gene>
    <name evidence="3" type="ORF">EFD55_21205</name>
    <name evidence="2" type="ORF">FHS26_004223</name>
</gene>
<reference evidence="2 5" key="2">
    <citation type="submission" date="2020-08" db="EMBL/GenBank/DDBJ databases">
        <title>Genomic Encyclopedia of Type Strains, Phase III (KMG-III): the genomes of soil and plant-associated and newly described type strains.</title>
        <authorList>
            <person name="Whitman W."/>
        </authorList>
    </citation>
    <scope>NUCLEOTIDE SEQUENCE [LARGE SCALE GENOMIC DNA]</scope>
    <source>
        <strain evidence="2 5">CECT 4113</strain>
    </source>
</reference>
<dbReference type="FunFam" id="3.40.50.720:FF:000084">
    <property type="entry name" value="Short-chain dehydrogenase reductase"/>
    <property type="match status" value="1"/>
</dbReference>
<evidence type="ECO:0000313" key="5">
    <source>
        <dbReference type="Proteomes" id="UP000518315"/>
    </source>
</evidence>
<dbReference type="OrthoDB" id="8959163at2"/>
<dbReference type="PANTHER" id="PTHR42879">
    <property type="entry name" value="3-OXOACYL-(ACYL-CARRIER-PROTEIN) REDUCTASE"/>
    <property type="match status" value="1"/>
</dbReference>
<dbReference type="PROSITE" id="PS00061">
    <property type="entry name" value="ADH_SHORT"/>
    <property type="match status" value="1"/>
</dbReference>
<dbReference type="InterPro" id="IPR002347">
    <property type="entry name" value="SDR_fam"/>
</dbReference>
<dbReference type="GO" id="GO:0032787">
    <property type="term" value="P:monocarboxylic acid metabolic process"/>
    <property type="evidence" value="ECO:0007669"/>
    <property type="project" value="UniProtKB-ARBA"/>
</dbReference>
<dbReference type="RefSeq" id="WP_125847006.1">
    <property type="nucleotide sequence ID" value="NZ_JACHXH010000015.1"/>
</dbReference>
<dbReference type="AlphaFoldDB" id="A0A3R9BQD0"/>
<protein>
    <submittedName>
        <fullName evidence="2">NAD(P)-dependent dehydrogenase (Short-subunit alcohol dehydrogenase family)</fullName>
    </submittedName>
    <submittedName>
        <fullName evidence="3">SDR family oxidoreductase</fullName>
    </submittedName>
</protein>
<organism evidence="3 4">
    <name type="scientific">Rhizobium pisi</name>
    <dbReference type="NCBI Taxonomy" id="574561"/>
    <lineage>
        <taxon>Bacteria</taxon>
        <taxon>Pseudomonadati</taxon>
        <taxon>Pseudomonadota</taxon>
        <taxon>Alphaproteobacteria</taxon>
        <taxon>Hyphomicrobiales</taxon>
        <taxon>Rhizobiaceae</taxon>
        <taxon>Rhizobium/Agrobacterium group</taxon>
        <taxon>Rhizobium</taxon>
    </lineage>
</organism>
<comment type="similarity">
    <text evidence="1">Belongs to the short-chain dehydrogenases/reductases (SDR) family.</text>
</comment>
<evidence type="ECO:0000313" key="2">
    <source>
        <dbReference type="EMBL" id="MBB3136468.1"/>
    </source>
</evidence>
<proteinExistence type="inferred from homology"/>